<dbReference type="Proteomes" id="UP000034841">
    <property type="component" value="Unassembled WGS sequence"/>
</dbReference>
<dbReference type="EMBL" id="LBBL01000277">
    <property type="protein sequence ID" value="KKF93135.1"/>
    <property type="molecule type" value="Genomic_DNA"/>
</dbReference>
<proteinExistence type="predicted"/>
<gene>
    <name evidence="1" type="ORF">CFO_g4516</name>
</gene>
<name>A0A0F8B0W7_CERFI</name>
<organism evidence="1 2">
    <name type="scientific">Ceratocystis fimbriata f. sp. platani</name>
    <dbReference type="NCBI Taxonomy" id="88771"/>
    <lineage>
        <taxon>Eukaryota</taxon>
        <taxon>Fungi</taxon>
        <taxon>Dikarya</taxon>
        <taxon>Ascomycota</taxon>
        <taxon>Pezizomycotina</taxon>
        <taxon>Sordariomycetes</taxon>
        <taxon>Hypocreomycetidae</taxon>
        <taxon>Microascales</taxon>
        <taxon>Ceratocystidaceae</taxon>
        <taxon>Ceratocystis</taxon>
    </lineage>
</organism>
<dbReference type="AlphaFoldDB" id="A0A0F8B0W7"/>
<keyword evidence="2" id="KW-1185">Reference proteome</keyword>
<accession>A0A0F8B0W7</accession>
<evidence type="ECO:0000313" key="1">
    <source>
        <dbReference type="EMBL" id="KKF93135.1"/>
    </source>
</evidence>
<protein>
    <submittedName>
        <fullName evidence="1">Uncharacterized protein</fullName>
    </submittedName>
</protein>
<reference evidence="1 2" key="1">
    <citation type="submission" date="2015-04" db="EMBL/GenBank/DDBJ databases">
        <title>Genome sequence of Ceratocystis platani, a major pathogen of plane trees.</title>
        <authorList>
            <person name="Belbahri L."/>
        </authorList>
    </citation>
    <scope>NUCLEOTIDE SEQUENCE [LARGE SCALE GENOMIC DNA]</scope>
    <source>
        <strain evidence="1 2">CFO</strain>
    </source>
</reference>
<sequence>MADKVEGSATDRSMEDMAAVLEQKLSLGVEQERAGGTDFADFKYGSPSLRNNAYEIEQRRIIGLLEEAWSKENQYSGTMDTVSLWRRFQSFVDECSQLGLEEHYLHDALTCMMAPGNVRGYCAELVLTTAATDWKSVMTQMEQRFENEGMKLARDNRWLQYTLDEFIRDKGDGRPMHEIVFAYYKWLERGQQSLSSVYHGHHILRDRLLVNLRQHHATARVSSHYGYSNMTALDVATHVCNALKAEL</sequence>
<comment type="caution">
    <text evidence="1">The sequence shown here is derived from an EMBL/GenBank/DDBJ whole genome shotgun (WGS) entry which is preliminary data.</text>
</comment>
<evidence type="ECO:0000313" key="2">
    <source>
        <dbReference type="Proteomes" id="UP000034841"/>
    </source>
</evidence>